<dbReference type="PANTHER" id="PTHR43355:SF2">
    <property type="entry name" value="FLAVIN REDUCTASE (NADPH)"/>
    <property type="match status" value="1"/>
</dbReference>
<evidence type="ECO:0000259" key="1">
    <source>
        <dbReference type="Pfam" id="PF13460"/>
    </source>
</evidence>
<dbReference type="Proteomes" id="UP000027135">
    <property type="component" value="Unassembled WGS sequence"/>
</dbReference>
<dbReference type="InterPro" id="IPR051606">
    <property type="entry name" value="Polyketide_Oxido-like"/>
</dbReference>
<dbReference type="FunCoup" id="A0A067RAP8">
    <property type="interactions" value="309"/>
</dbReference>
<proteinExistence type="predicted"/>
<dbReference type="SUPFAM" id="SSF51735">
    <property type="entry name" value="NAD(P)-binding Rossmann-fold domains"/>
    <property type="match status" value="1"/>
</dbReference>
<dbReference type="STRING" id="136037.A0A067RAP8"/>
<reference evidence="2 3" key="1">
    <citation type="journal article" date="2014" name="Nat. Commun.">
        <title>Molecular traces of alternative social organization in a termite genome.</title>
        <authorList>
            <person name="Terrapon N."/>
            <person name="Li C."/>
            <person name="Robertson H.M."/>
            <person name="Ji L."/>
            <person name="Meng X."/>
            <person name="Booth W."/>
            <person name="Chen Z."/>
            <person name="Childers C.P."/>
            <person name="Glastad K.M."/>
            <person name="Gokhale K."/>
            <person name="Gowin J."/>
            <person name="Gronenberg W."/>
            <person name="Hermansen R.A."/>
            <person name="Hu H."/>
            <person name="Hunt B.G."/>
            <person name="Huylmans A.K."/>
            <person name="Khalil S.M."/>
            <person name="Mitchell R.D."/>
            <person name="Munoz-Torres M.C."/>
            <person name="Mustard J.A."/>
            <person name="Pan H."/>
            <person name="Reese J.T."/>
            <person name="Scharf M.E."/>
            <person name="Sun F."/>
            <person name="Vogel H."/>
            <person name="Xiao J."/>
            <person name="Yang W."/>
            <person name="Yang Z."/>
            <person name="Yang Z."/>
            <person name="Zhou J."/>
            <person name="Zhu J."/>
            <person name="Brent C.S."/>
            <person name="Elsik C.G."/>
            <person name="Goodisman M.A."/>
            <person name="Liberles D.A."/>
            <person name="Roe R.M."/>
            <person name="Vargo E.L."/>
            <person name="Vilcinskas A."/>
            <person name="Wang J."/>
            <person name="Bornberg-Bauer E."/>
            <person name="Korb J."/>
            <person name="Zhang G."/>
            <person name="Liebig J."/>
        </authorList>
    </citation>
    <scope>NUCLEOTIDE SEQUENCE [LARGE SCALE GENOMIC DNA]</scope>
    <source>
        <tissue evidence="2">Whole organism</tissue>
    </source>
</reference>
<dbReference type="InterPro" id="IPR016040">
    <property type="entry name" value="NAD(P)-bd_dom"/>
</dbReference>
<dbReference type="GO" id="GO:0042602">
    <property type="term" value="F:riboflavin reductase (NADPH) activity"/>
    <property type="evidence" value="ECO:0007669"/>
    <property type="project" value="TreeGrafter"/>
</dbReference>
<dbReference type="OMA" id="DHERMIN"/>
<keyword evidence="3" id="KW-1185">Reference proteome</keyword>
<dbReference type="OrthoDB" id="419598at2759"/>
<dbReference type="GO" id="GO:0004074">
    <property type="term" value="F:biliverdin reductase [NAD(P)H] activity"/>
    <property type="evidence" value="ECO:0007669"/>
    <property type="project" value="TreeGrafter"/>
</dbReference>
<sequence>MEQEWDMMPILVCGDDLFLSLWCWYGEKGFDLAVLRKVWLFSCLHIKALLRDPSKLPEHLRSNIEIIQGDVTNITDVQQTVEGQDAVIVTLGTRNDLSPTTVLSEGMKNIIAAMKKNGIECVSVCLSAFLFYAPEKVPTRFSDLNADHQRMLDYLKASGLKWIAILPPHLTDNLHGDYTVSHGSSPGRAIAKCDLAAFMLDSLSDPAQHNQLCGIATNVNA</sequence>
<dbReference type="AlphaFoldDB" id="A0A067RAP8"/>
<evidence type="ECO:0000313" key="3">
    <source>
        <dbReference type="Proteomes" id="UP000027135"/>
    </source>
</evidence>
<dbReference type="EMBL" id="KK852577">
    <property type="protein sequence ID" value="KDR20925.1"/>
    <property type="molecule type" value="Genomic_DNA"/>
</dbReference>
<dbReference type="PANTHER" id="PTHR43355">
    <property type="entry name" value="FLAVIN REDUCTASE (NADPH)"/>
    <property type="match status" value="1"/>
</dbReference>
<dbReference type="Gene3D" id="3.40.50.720">
    <property type="entry name" value="NAD(P)-binding Rossmann-like Domain"/>
    <property type="match status" value="1"/>
</dbReference>
<dbReference type="InterPro" id="IPR036291">
    <property type="entry name" value="NAD(P)-bd_dom_sf"/>
</dbReference>
<dbReference type="InParanoid" id="A0A067RAP8"/>
<evidence type="ECO:0000313" key="2">
    <source>
        <dbReference type="EMBL" id="KDR20925.1"/>
    </source>
</evidence>
<dbReference type="Pfam" id="PF13460">
    <property type="entry name" value="NAD_binding_10"/>
    <property type="match status" value="1"/>
</dbReference>
<organism evidence="2 3">
    <name type="scientific">Zootermopsis nevadensis</name>
    <name type="common">Dampwood termite</name>
    <dbReference type="NCBI Taxonomy" id="136037"/>
    <lineage>
        <taxon>Eukaryota</taxon>
        <taxon>Metazoa</taxon>
        <taxon>Ecdysozoa</taxon>
        <taxon>Arthropoda</taxon>
        <taxon>Hexapoda</taxon>
        <taxon>Insecta</taxon>
        <taxon>Pterygota</taxon>
        <taxon>Neoptera</taxon>
        <taxon>Polyneoptera</taxon>
        <taxon>Dictyoptera</taxon>
        <taxon>Blattodea</taxon>
        <taxon>Blattoidea</taxon>
        <taxon>Termitoidae</taxon>
        <taxon>Termopsidae</taxon>
        <taxon>Zootermopsis</taxon>
    </lineage>
</organism>
<protein>
    <submittedName>
        <fullName evidence="2">Flavin reductase</fullName>
    </submittedName>
</protein>
<feature type="domain" description="NAD(P)-binding" evidence="1">
    <location>
        <begin position="45"/>
        <end position="206"/>
    </location>
</feature>
<gene>
    <name evidence="2" type="ORF">L798_03863</name>
</gene>
<name>A0A067RAP8_ZOONE</name>
<dbReference type="eggNOG" id="ENOG502RY9R">
    <property type="taxonomic scope" value="Eukaryota"/>
</dbReference>
<accession>A0A067RAP8</accession>